<comment type="similarity">
    <text evidence="1">Belongs to the PPR family. P subfamily.</text>
</comment>
<dbReference type="PANTHER" id="PTHR47447">
    <property type="entry name" value="OS03G0856100 PROTEIN"/>
    <property type="match status" value="1"/>
</dbReference>
<feature type="repeat" description="PPR" evidence="4">
    <location>
        <begin position="148"/>
        <end position="182"/>
    </location>
</feature>
<dbReference type="AlphaFoldDB" id="A0A1E5V7W0"/>
<dbReference type="Proteomes" id="UP000095767">
    <property type="component" value="Unassembled WGS sequence"/>
</dbReference>
<evidence type="ECO:0000256" key="2">
    <source>
        <dbReference type="ARBA" id="ARBA00022737"/>
    </source>
</evidence>
<dbReference type="PROSITE" id="PS51375">
    <property type="entry name" value="PPR"/>
    <property type="match status" value="2"/>
</dbReference>
<dbReference type="STRING" id="888268.A0A1E5V7W0"/>
<proteinExistence type="inferred from homology"/>
<evidence type="ECO:0000256" key="4">
    <source>
        <dbReference type="PROSITE-ProRule" id="PRU00708"/>
    </source>
</evidence>
<gene>
    <name evidence="5" type="ORF">BAE44_0017844</name>
</gene>
<dbReference type="Gene3D" id="1.25.40.10">
    <property type="entry name" value="Tetratricopeptide repeat domain"/>
    <property type="match status" value="2"/>
</dbReference>
<evidence type="ECO:0000313" key="6">
    <source>
        <dbReference type="Proteomes" id="UP000095767"/>
    </source>
</evidence>
<evidence type="ECO:0000256" key="1">
    <source>
        <dbReference type="ARBA" id="ARBA00007626"/>
    </source>
</evidence>
<keyword evidence="6" id="KW-1185">Reference proteome</keyword>
<evidence type="ECO:0008006" key="7">
    <source>
        <dbReference type="Google" id="ProtNLM"/>
    </source>
</evidence>
<evidence type="ECO:0000313" key="5">
    <source>
        <dbReference type="EMBL" id="OEL21137.1"/>
    </source>
</evidence>
<reference evidence="5 6" key="1">
    <citation type="submission" date="2016-09" db="EMBL/GenBank/DDBJ databases">
        <title>The draft genome of Dichanthelium oligosanthes: A C3 panicoid grass species.</title>
        <authorList>
            <person name="Studer A.J."/>
            <person name="Schnable J.C."/>
            <person name="Brutnell T.P."/>
        </authorList>
    </citation>
    <scope>NUCLEOTIDE SEQUENCE [LARGE SCALE GENOMIC DNA]</scope>
    <source>
        <strain evidence="6">cv. Kellogg 1175</strain>
        <tissue evidence="5">Leaf</tissue>
    </source>
</reference>
<organism evidence="5 6">
    <name type="scientific">Dichanthelium oligosanthes</name>
    <dbReference type="NCBI Taxonomy" id="888268"/>
    <lineage>
        <taxon>Eukaryota</taxon>
        <taxon>Viridiplantae</taxon>
        <taxon>Streptophyta</taxon>
        <taxon>Embryophyta</taxon>
        <taxon>Tracheophyta</taxon>
        <taxon>Spermatophyta</taxon>
        <taxon>Magnoliopsida</taxon>
        <taxon>Liliopsida</taxon>
        <taxon>Poales</taxon>
        <taxon>Poaceae</taxon>
        <taxon>PACMAD clade</taxon>
        <taxon>Panicoideae</taxon>
        <taxon>Panicodae</taxon>
        <taxon>Paniceae</taxon>
        <taxon>Dichantheliinae</taxon>
        <taxon>Dichanthelium</taxon>
    </lineage>
</organism>
<dbReference type="Pfam" id="PF13041">
    <property type="entry name" value="PPR_2"/>
    <property type="match status" value="1"/>
</dbReference>
<dbReference type="NCBIfam" id="TIGR00756">
    <property type="entry name" value="PPR"/>
    <property type="match status" value="2"/>
</dbReference>
<dbReference type="InterPro" id="IPR011990">
    <property type="entry name" value="TPR-like_helical_dom_sf"/>
</dbReference>
<evidence type="ECO:0000256" key="3">
    <source>
        <dbReference type="ARBA" id="ARBA00022946"/>
    </source>
</evidence>
<sequence>MPFRPTLSRRCPHDRKLTSFLSVVASLADSSSPSPSPPAGAVPVAPSPATYGALMSAYSRAGHPDVVIRLFRSLPFPPTTPLFTTLISFLAASGRHRDACDAFSSLLNSGLRPTTSAFTAMLKSHGAASLESVYRFFGTMAAAGCAPNATAYNCLIWMLCDSQRVEEAWGVLDCMLEGSIYPTVRSYTVILHGYYKQGRILEIE</sequence>
<dbReference type="PANTHER" id="PTHR47447:SF17">
    <property type="entry name" value="OS12G0638900 PROTEIN"/>
    <property type="match status" value="1"/>
</dbReference>
<feature type="repeat" description="PPR" evidence="4">
    <location>
        <begin position="79"/>
        <end position="113"/>
    </location>
</feature>
<dbReference type="EMBL" id="LWDX02048667">
    <property type="protein sequence ID" value="OEL21137.1"/>
    <property type="molecule type" value="Genomic_DNA"/>
</dbReference>
<feature type="non-terminal residue" evidence="5">
    <location>
        <position position="204"/>
    </location>
</feature>
<dbReference type="Pfam" id="PF01535">
    <property type="entry name" value="PPR"/>
    <property type="match status" value="2"/>
</dbReference>
<keyword evidence="3" id="KW-0809">Transit peptide</keyword>
<comment type="caution">
    <text evidence="5">The sequence shown here is derived from an EMBL/GenBank/DDBJ whole genome shotgun (WGS) entry which is preliminary data.</text>
</comment>
<protein>
    <recommendedName>
        <fullName evidence="7">Pentatricopeptide repeat-containing protein</fullName>
    </recommendedName>
</protein>
<accession>A0A1E5V7W0</accession>
<dbReference type="OrthoDB" id="185373at2759"/>
<keyword evidence="2" id="KW-0677">Repeat</keyword>
<dbReference type="InterPro" id="IPR002885">
    <property type="entry name" value="PPR_rpt"/>
</dbReference>
<name>A0A1E5V7W0_9POAL</name>